<dbReference type="RefSeq" id="WP_089964411.1">
    <property type="nucleotide sequence ID" value="NZ_FOCQ01000001.1"/>
</dbReference>
<protein>
    <submittedName>
        <fullName evidence="1">Uncharacterized protein</fullName>
    </submittedName>
</protein>
<gene>
    <name evidence="1" type="ORF">SAMN05444955_10198</name>
</gene>
<dbReference type="AlphaFoldDB" id="A0A1H8AHF4"/>
<name>A0A1H8AHF4_9BACL</name>
<proteinExistence type="predicted"/>
<dbReference type="Proteomes" id="UP000199695">
    <property type="component" value="Unassembled WGS sequence"/>
</dbReference>
<organism evidence="1 2">
    <name type="scientific">Lihuaxuella thermophila</name>
    <dbReference type="NCBI Taxonomy" id="1173111"/>
    <lineage>
        <taxon>Bacteria</taxon>
        <taxon>Bacillati</taxon>
        <taxon>Bacillota</taxon>
        <taxon>Bacilli</taxon>
        <taxon>Bacillales</taxon>
        <taxon>Thermoactinomycetaceae</taxon>
        <taxon>Lihuaxuella</taxon>
    </lineage>
</organism>
<sequence>MSYSNFIPVKRLAGDLLISQKRNNMRYTLTTKEFVFQKPHLSYHILLEDVIGLIPYPVKPANLPNIFAGEAWLHAKISANYYKISVREMHVISRQGIYTRGAADLIIPLHERFIQFVKKHTDFVVVPT</sequence>
<keyword evidence="2" id="KW-1185">Reference proteome</keyword>
<dbReference type="EMBL" id="FOCQ01000001">
    <property type="protein sequence ID" value="SEM68947.1"/>
    <property type="molecule type" value="Genomic_DNA"/>
</dbReference>
<accession>A0A1H8AHF4</accession>
<evidence type="ECO:0000313" key="2">
    <source>
        <dbReference type="Proteomes" id="UP000199695"/>
    </source>
</evidence>
<dbReference type="OrthoDB" id="2381628at2"/>
<evidence type="ECO:0000313" key="1">
    <source>
        <dbReference type="EMBL" id="SEM68947.1"/>
    </source>
</evidence>
<reference evidence="1 2" key="1">
    <citation type="submission" date="2016-10" db="EMBL/GenBank/DDBJ databases">
        <authorList>
            <person name="de Groot N.N."/>
        </authorList>
    </citation>
    <scope>NUCLEOTIDE SEQUENCE [LARGE SCALE GENOMIC DNA]</scope>
    <source>
        <strain evidence="1 2">DSM 46701</strain>
    </source>
</reference>